<keyword evidence="5" id="KW-0479">Metal-binding</keyword>
<evidence type="ECO:0000256" key="2">
    <source>
        <dbReference type="ARBA" id="ARBA00022630"/>
    </source>
</evidence>
<keyword evidence="6" id="KW-0560">Oxidoreductase</keyword>
<dbReference type="HOGENOM" id="CLU_003827_17_0_4"/>
<evidence type="ECO:0000313" key="12">
    <source>
        <dbReference type="EMBL" id="ABM58511.1"/>
    </source>
</evidence>
<keyword evidence="2" id="KW-0285">Flavoprotein</keyword>
<dbReference type="Gene3D" id="3.10.20.30">
    <property type="match status" value="1"/>
</dbReference>
<dbReference type="PANTHER" id="PTHR47354">
    <property type="entry name" value="NADH OXIDOREDUCTASE HCR"/>
    <property type="match status" value="1"/>
</dbReference>
<feature type="transmembrane region" description="Helical" evidence="9">
    <location>
        <begin position="108"/>
        <end position="128"/>
    </location>
</feature>
<dbReference type="CDD" id="cd00207">
    <property type="entry name" value="fer2"/>
    <property type="match status" value="1"/>
</dbReference>
<gene>
    <name evidence="12" type="ordered locus">Veis_2771</name>
</gene>
<evidence type="ECO:0000259" key="11">
    <source>
        <dbReference type="PROSITE" id="PS51384"/>
    </source>
</evidence>
<dbReference type="PANTHER" id="PTHR47354:SF1">
    <property type="entry name" value="CARNITINE MONOOXYGENASE REDUCTASE SUBUNIT"/>
    <property type="match status" value="1"/>
</dbReference>
<dbReference type="KEGG" id="vei:Veis_2771"/>
<dbReference type="Proteomes" id="UP000000374">
    <property type="component" value="Chromosome"/>
</dbReference>
<dbReference type="InterPro" id="IPR006058">
    <property type="entry name" value="2Fe2S_fd_BS"/>
</dbReference>
<dbReference type="InterPro" id="IPR017927">
    <property type="entry name" value="FAD-bd_FR_type"/>
</dbReference>
<feature type="domain" description="2Fe-2S ferredoxin-type" evidence="10">
    <location>
        <begin position="233"/>
        <end position="318"/>
    </location>
</feature>
<dbReference type="AlphaFoldDB" id="A1WLK4"/>
<keyword evidence="8" id="KW-0411">Iron-sulfur</keyword>
<keyword evidence="7" id="KW-0408">Iron</keyword>
<dbReference type="InterPro" id="IPR001041">
    <property type="entry name" value="2Fe-2S_ferredoxin-type"/>
</dbReference>
<dbReference type="InterPro" id="IPR017938">
    <property type="entry name" value="Riboflavin_synthase-like_b-brl"/>
</dbReference>
<evidence type="ECO:0000256" key="9">
    <source>
        <dbReference type="SAM" id="Phobius"/>
    </source>
</evidence>
<dbReference type="InterPro" id="IPR054582">
    <property type="entry name" value="DmmA-like_N"/>
</dbReference>
<proteinExistence type="predicted"/>
<dbReference type="PROSITE" id="PS00197">
    <property type="entry name" value="2FE2S_FER_1"/>
    <property type="match status" value="1"/>
</dbReference>
<dbReference type="STRING" id="391735.Veis_2771"/>
<dbReference type="InterPro" id="IPR050415">
    <property type="entry name" value="MRET"/>
</dbReference>
<dbReference type="PROSITE" id="PS51085">
    <property type="entry name" value="2FE2S_FER_2"/>
    <property type="match status" value="1"/>
</dbReference>
<dbReference type="GO" id="GO:0046872">
    <property type="term" value="F:metal ion binding"/>
    <property type="evidence" value="ECO:0007669"/>
    <property type="project" value="UniProtKB-KW"/>
</dbReference>
<evidence type="ECO:0000256" key="1">
    <source>
        <dbReference type="ARBA" id="ARBA00001917"/>
    </source>
</evidence>
<dbReference type="SUPFAM" id="SSF52343">
    <property type="entry name" value="Ferredoxin reductase-like, C-terminal NADP-linked domain"/>
    <property type="match status" value="1"/>
</dbReference>
<dbReference type="GO" id="GO:0051537">
    <property type="term" value="F:2 iron, 2 sulfur cluster binding"/>
    <property type="evidence" value="ECO:0007669"/>
    <property type="project" value="UniProtKB-KW"/>
</dbReference>
<feature type="domain" description="FAD-binding FR-type" evidence="11">
    <location>
        <begin position="4"/>
        <end position="106"/>
    </location>
</feature>
<dbReference type="SUPFAM" id="SSF54292">
    <property type="entry name" value="2Fe-2S ferredoxin-like"/>
    <property type="match status" value="1"/>
</dbReference>
<dbReference type="PRINTS" id="PR00409">
    <property type="entry name" value="PHDIOXRDTASE"/>
</dbReference>
<dbReference type="RefSeq" id="WP_011810509.1">
    <property type="nucleotide sequence ID" value="NC_008786.1"/>
</dbReference>
<evidence type="ECO:0000256" key="3">
    <source>
        <dbReference type="ARBA" id="ARBA00022643"/>
    </source>
</evidence>
<evidence type="ECO:0000256" key="8">
    <source>
        <dbReference type="ARBA" id="ARBA00023014"/>
    </source>
</evidence>
<dbReference type="Pfam" id="PF00111">
    <property type="entry name" value="Fer2"/>
    <property type="match status" value="1"/>
</dbReference>
<dbReference type="InterPro" id="IPR036010">
    <property type="entry name" value="2Fe-2S_ferredoxin-like_sf"/>
</dbReference>
<evidence type="ECO:0000256" key="4">
    <source>
        <dbReference type="ARBA" id="ARBA00022714"/>
    </source>
</evidence>
<dbReference type="CDD" id="cd06185">
    <property type="entry name" value="PDR_like"/>
    <property type="match status" value="1"/>
</dbReference>
<protein>
    <submittedName>
        <fullName evidence="12">Ferredoxin</fullName>
    </submittedName>
</protein>
<evidence type="ECO:0000256" key="5">
    <source>
        <dbReference type="ARBA" id="ARBA00022723"/>
    </source>
</evidence>
<keyword evidence="9" id="KW-1133">Transmembrane helix</keyword>
<reference evidence="13" key="1">
    <citation type="submission" date="2006-12" db="EMBL/GenBank/DDBJ databases">
        <title>Complete sequence of chromosome 1 of Verminephrobacter eiseniae EF01-2.</title>
        <authorList>
            <person name="Copeland A."/>
            <person name="Lucas S."/>
            <person name="Lapidus A."/>
            <person name="Barry K."/>
            <person name="Detter J.C."/>
            <person name="Glavina del Rio T."/>
            <person name="Dalin E."/>
            <person name="Tice H."/>
            <person name="Pitluck S."/>
            <person name="Chertkov O."/>
            <person name="Brettin T."/>
            <person name="Bruce D."/>
            <person name="Han C."/>
            <person name="Tapia R."/>
            <person name="Gilna P."/>
            <person name="Schmutz J."/>
            <person name="Larimer F."/>
            <person name="Land M."/>
            <person name="Hauser L."/>
            <person name="Kyrpides N."/>
            <person name="Kim E."/>
            <person name="Stahl D."/>
            <person name="Richardson P."/>
        </authorList>
    </citation>
    <scope>NUCLEOTIDE SEQUENCE [LARGE SCALE GENOMIC DNA]</scope>
    <source>
        <strain evidence="13">EF01-2</strain>
    </source>
</reference>
<keyword evidence="4" id="KW-0001">2Fe-2S</keyword>
<dbReference type="eggNOG" id="COG1018">
    <property type="taxonomic scope" value="Bacteria"/>
</dbReference>
<keyword evidence="13" id="KW-1185">Reference proteome</keyword>
<evidence type="ECO:0000256" key="6">
    <source>
        <dbReference type="ARBA" id="ARBA00023002"/>
    </source>
</evidence>
<dbReference type="EMBL" id="CP000542">
    <property type="protein sequence ID" value="ABM58511.1"/>
    <property type="molecule type" value="Genomic_DNA"/>
</dbReference>
<dbReference type="InterPro" id="IPR039261">
    <property type="entry name" value="FNR_nucleotide-bd"/>
</dbReference>
<keyword evidence="3" id="KW-0288">FMN</keyword>
<name>A1WLK4_VEREI</name>
<dbReference type="InterPro" id="IPR012675">
    <property type="entry name" value="Beta-grasp_dom_sf"/>
</dbReference>
<dbReference type="GO" id="GO:0016491">
    <property type="term" value="F:oxidoreductase activity"/>
    <property type="evidence" value="ECO:0007669"/>
    <property type="project" value="UniProtKB-KW"/>
</dbReference>
<evidence type="ECO:0000313" key="13">
    <source>
        <dbReference type="Proteomes" id="UP000000374"/>
    </source>
</evidence>
<dbReference type="Gene3D" id="2.40.30.10">
    <property type="entry name" value="Translation factors"/>
    <property type="match status" value="1"/>
</dbReference>
<comment type="cofactor">
    <cofactor evidence="1">
        <name>FMN</name>
        <dbReference type="ChEBI" id="CHEBI:58210"/>
    </cofactor>
</comment>
<dbReference type="OrthoDB" id="370747at2"/>
<evidence type="ECO:0000259" key="10">
    <source>
        <dbReference type="PROSITE" id="PS51085"/>
    </source>
</evidence>
<dbReference type="PROSITE" id="PS51384">
    <property type="entry name" value="FAD_FR"/>
    <property type="match status" value="1"/>
</dbReference>
<dbReference type="GeneID" id="76461273"/>
<sequence length="318" mass="34069">MHNDDRISVRARSLVWEAEGVISVELVHVDGVPLPAFEAGAHVDLHLPNRLTRSYSLCSRPGDVHRYVLGIGLDRASRGGSRWVHEQLRAGALLEISAPRNHFRLDKAAPAFALIAGGIGVTPILAMAQRLAELRKPVRMLYAVRHASAAAFTAELHALVPELTLHIDSEASLPPDLAGWLARLPRDTSAYCCGPAPMLDAFEAASARLGLTDARVERFSAPVVSAASTVAPYTVVLQRSGRSVDVAPGISILHALMDQGIQVPYSCMAGACGTCETRVLDGEVEHRDSVLTPTEKARGDVMMVCVSGSKGQRLVLDL</sequence>
<accession>A1WLK4</accession>
<dbReference type="SUPFAM" id="SSF63380">
    <property type="entry name" value="Riboflavin synthase domain-like"/>
    <property type="match status" value="1"/>
</dbReference>
<dbReference type="Pfam" id="PF22290">
    <property type="entry name" value="DmmA-like_N"/>
    <property type="match status" value="1"/>
</dbReference>
<dbReference type="Gene3D" id="3.40.50.80">
    <property type="entry name" value="Nucleotide-binding domain of ferredoxin-NADP reductase (FNR) module"/>
    <property type="match status" value="1"/>
</dbReference>
<organism evidence="12 13">
    <name type="scientific">Verminephrobacter eiseniae (strain EF01-2)</name>
    <dbReference type="NCBI Taxonomy" id="391735"/>
    <lineage>
        <taxon>Bacteria</taxon>
        <taxon>Pseudomonadati</taxon>
        <taxon>Pseudomonadota</taxon>
        <taxon>Betaproteobacteria</taxon>
        <taxon>Burkholderiales</taxon>
        <taxon>Comamonadaceae</taxon>
        <taxon>Verminephrobacter</taxon>
    </lineage>
</organism>
<evidence type="ECO:0000256" key="7">
    <source>
        <dbReference type="ARBA" id="ARBA00023004"/>
    </source>
</evidence>
<keyword evidence="9" id="KW-0472">Membrane</keyword>
<keyword evidence="9" id="KW-0812">Transmembrane</keyword>